<dbReference type="EMBL" id="JABBWK010000030">
    <property type="protein sequence ID" value="KAG1899883.1"/>
    <property type="molecule type" value="Genomic_DNA"/>
</dbReference>
<dbReference type="GeneID" id="64671344"/>
<reference evidence="2" key="1">
    <citation type="journal article" date="2020" name="New Phytol.">
        <title>Comparative genomics reveals dynamic genome evolution in host specialist ectomycorrhizal fungi.</title>
        <authorList>
            <person name="Lofgren L.A."/>
            <person name="Nguyen N.H."/>
            <person name="Vilgalys R."/>
            <person name="Ruytinx J."/>
            <person name="Liao H.L."/>
            <person name="Branco S."/>
            <person name="Kuo A."/>
            <person name="LaButti K."/>
            <person name="Lipzen A."/>
            <person name="Andreopoulos W."/>
            <person name="Pangilinan J."/>
            <person name="Riley R."/>
            <person name="Hundley H."/>
            <person name="Na H."/>
            <person name="Barry K."/>
            <person name="Grigoriev I.V."/>
            <person name="Stajich J.E."/>
            <person name="Kennedy P.G."/>
        </authorList>
    </citation>
    <scope>NUCLEOTIDE SEQUENCE</scope>
    <source>
        <strain evidence="2">FC203</strain>
    </source>
</reference>
<accession>A0AAD4E7Q8</accession>
<comment type="caution">
    <text evidence="2">The sequence shown here is derived from an EMBL/GenBank/DDBJ whole genome shotgun (WGS) entry which is preliminary data.</text>
</comment>
<dbReference type="RefSeq" id="XP_041225459.1">
    <property type="nucleotide sequence ID" value="XM_041377046.1"/>
</dbReference>
<protein>
    <submittedName>
        <fullName evidence="2">Uncharacterized protein</fullName>
    </submittedName>
</protein>
<evidence type="ECO:0000313" key="2">
    <source>
        <dbReference type="EMBL" id="KAG1899883.1"/>
    </source>
</evidence>
<feature type="compositionally biased region" description="Basic and acidic residues" evidence="1">
    <location>
        <begin position="19"/>
        <end position="32"/>
    </location>
</feature>
<sequence>MSDTKRLKYPDLQGLPPKRIREDPTEEKRICEKNNANKRRSRAALKQRALEIASSEPPPKRPQEPNDVENVENSVQTSNSGNQVSSDAPNTTGPSTSHVPFDDTLIDPILLQQPVAETQHNSPPITTRDVCIMTDSPLVNPYDLAPPSPTLSNLTDIESLDLATPIIASQVHANSPTVTWKSGTTTVLPYIYKDVLIHQNTFFIYTTVTGAPRNESCEKPSLAALCQNKAVVLRQCDQPVADELNLELLEDWDAEQRTKNSTYPQQRGTLEQFIRNIRDQSKIQCILDIPPAQGGLPLFLSSLDSGIVDRWNQSTNDCPIGDQVHPDNFTVRSWGLLAKPGWFTYFHHDSDSGCTFVYGIVGTKQWTVANLKNQDTISQTAFAKAARLLGTFPENREEIAALWDIEVITVRKGDLLSLFYQAGIFSIVTLTICPKNSRHLDHKHGNYLTNQAHSHSLETFQRMVVNLPRLSCRTNPGAYVAAGGDKRKLELESTNRATAITAAIVNHFWINLKTGAKNISYSQSDFRE</sequence>
<keyword evidence="3" id="KW-1185">Reference proteome</keyword>
<evidence type="ECO:0000313" key="3">
    <source>
        <dbReference type="Proteomes" id="UP001195769"/>
    </source>
</evidence>
<dbReference type="Proteomes" id="UP001195769">
    <property type="component" value="Unassembled WGS sequence"/>
</dbReference>
<evidence type="ECO:0000256" key="1">
    <source>
        <dbReference type="SAM" id="MobiDB-lite"/>
    </source>
</evidence>
<name>A0AAD4E7Q8_9AGAM</name>
<proteinExistence type="predicted"/>
<feature type="region of interest" description="Disordered" evidence="1">
    <location>
        <begin position="1"/>
        <end position="102"/>
    </location>
</feature>
<dbReference type="AlphaFoldDB" id="A0AAD4E7Q8"/>
<feature type="compositionally biased region" description="Polar residues" evidence="1">
    <location>
        <begin position="71"/>
        <end position="98"/>
    </location>
</feature>
<organism evidence="2 3">
    <name type="scientific">Suillus fuscotomentosus</name>
    <dbReference type="NCBI Taxonomy" id="1912939"/>
    <lineage>
        <taxon>Eukaryota</taxon>
        <taxon>Fungi</taxon>
        <taxon>Dikarya</taxon>
        <taxon>Basidiomycota</taxon>
        <taxon>Agaricomycotina</taxon>
        <taxon>Agaricomycetes</taxon>
        <taxon>Agaricomycetidae</taxon>
        <taxon>Boletales</taxon>
        <taxon>Suillineae</taxon>
        <taxon>Suillaceae</taxon>
        <taxon>Suillus</taxon>
    </lineage>
</organism>
<gene>
    <name evidence="2" type="ORF">F5891DRAFT_980826</name>
</gene>
<feature type="compositionally biased region" description="Basic residues" evidence="1">
    <location>
        <begin position="36"/>
        <end position="45"/>
    </location>
</feature>